<gene>
    <name evidence="1" type="ORF">A464_3250</name>
</gene>
<evidence type="ECO:0000313" key="2">
    <source>
        <dbReference type="Proteomes" id="UP000015042"/>
    </source>
</evidence>
<reference evidence="1 2" key="1">
    <citation type="submission" date="2013-07" db="EMBL/GenBank/DDBJ databases">
        <title>Genome sequence of Salmonella bongori N268-08 - a rare clinical isolate.</title>
        <authorList>
            <person name="Marti R."/>
            <person name="Hagens S."/>
            <person name="Loessner M.J."/>
            <person name="Klumpp J."/>
        </authorList>
    </citation>
    <scope>NUCLEOTIDE SEQUENCE [LARGE SCALE GENOMIC DNA]</scope>
    <source>
        <strain evidence="1 2">N268-08</strain>
    </source>
</reference>
<sequence length="43" mass="5168">MKIFQLDFSSNHIASPHQYWPLCGDWKLKRLKGISLFFSKRDQ</sequence>
<evidence type="ECO:0000313" key="1">
    <source>
        <dbReference type="EMBL" id="AGR60434.1"/>
    </source>
</evidence>
<protein>
    <submittedName>
        <fullName evidence="1">Uncharacterized protein</fullName>
    </submittedName>
</protein>
<proteinExistence type="predicted"/>
<dbReference type="EMBL" id="CP006608">
    <property type="protein sequence ID" value="AGR60434.1"/>
    <property type="molecule type" value="Genomic_DNA"/>
</dbReference>
<organism evidence="1 2">
    <name type="scientific">Salmonella bongori N268-08</name>
    <dbReference type="NCBI Taxonomy" id="1197719"/>
    <lineage>
        <taxon>Bacteria</taxon>
        <taxon>Pseudomonadati</taxon>
        <taxon>Pseudomonadota</taxon>
        <taxon>Gammaproteobacteria</taxon>
        <taxon>Enterobacterales</taxon>
        <taxon>Enterobacteriaceae</taxon>
        <taxon>Salmonella</taxon>
    </lineage>
</organism>
<dbReference type="KEGG" id="sbz:A464_3250"/>
<dbReference type="HOGENOM" id="CLU_3332783_0_0_6"/>
<name>S5N0M9_SALBN</name>
<dbReference type="AlphaFoldDB" id="S5N0M9"/>
<dbReference type="PATRIC" id="fig|1197719.3.peg.3242"/>
<dbReference type="Proteomes" id="UP000015042">
    <property type="component" value="Chromosome"/>
</dbReference>
<accession>S5N0M9</accession>